<evidence type="ECO:0000256" key="3">
    <source>
        <dbReference type="ARBA" id="ARBA00022679"/>
    </source>
</evidence>
<reference evidence="11" key="1">
    <citation type="submission" date="2021-01" db="EMBL/GenBank/DDBJ databases">
        <title>Whole genome shotgun sequence of Actinoplanes rishiriensis NBRC 108556.</title>
        <authorList>
            <person name="Komaki H."/>
            <person name="Tamura T."/>
        </authorList>
    </citation>
    <scope>NUCLEOTIDE SEQUENCE</scope>
    <source>
        <strain evidence="11">NBRC 108556</strain>
    </source>
</reference>
<dbReference type="Pfam" id="PF04963">
    <property type="entry name" value="Sigma54_CBD"/>
    <property type="match status" value="1"/>
</dbReference>
<feature type="domain" description="RNA polymerase sigma factor 54 core-binding" evidence="10">
    <location>
        <begin position="108"/>
        <end position="273"/>
    </location>
</feature>
<dbReference type="PRINTS" id="PR00045">
    <property type="entry name" value="SIGMA54FCT"/>
</dbReference>
<dbReference type="InterPro" id="IPR007634">
    <property type="entry name" value="RNA_pol_sigma_54_DNA-bd"/>
</dbReference>
<dbReference type="Proteomes" id="UP000636960">
    <property type="component" value="Unassembled WGS sequence"/>
</dbReference>
<keyword evidence="8" id="KW-0804">Transcription</keyword>
<evidence type="ECO:0000256" key="6">
    <source>
        <dbReference type="ARBA" id="ARBA00023082"/>
    </source>
</evidence>
<gene>
    <name evidence="11" type="ORF">Ari01nite_73100</name>
</gene>
<evidence type="ECO:0000256" key="8">
    <source>
        <dbReference type="ARBA" id="ARBA00023163"/>
    </source>
</evidence>
<accession>A0A919N0N3</accession>
<dbReference type="InterPro" id="IPR000394">
    <property type="entry name" value="RNA_pol_sigma_54"/>
</dbReference>
<protein>
    <recommendedName>
        <fullName evidence="13">RNA polymerase sigma-54 factor</fullName>
    </recommendedName>
</protein>
<dbReference type="Pfam" id="PF04552">
    <property type="entry name" value="Sigma54_DBD"/>
    <property type="match status" value="1"/>
</dbReference>
<dbReference type="PANTHER" id="PTHR32248:SF4">
    <property type="entry name" value="RNA POLYMERASE SIGMA-54 FACTOR"/>
    <property type="match status" value="1"/>
</dbReference>
<comment type="similarity">
    <text evidence="1">Belongs to the sigma-54 factor family.</text>
</comment>
<evidence type="ECO:0000313" key="11">
    <source>
        <dbReference type="EMBL" id="GIE99845.1"/>
    </source>
</evidence>
<evidence type="ECO:0000256" key="1">
    <source>
        <dbReference type="ARBA" id="ARBA00008798"/>
    </source>
</evidence>
<evidence type="ECO:0008006" key="13">
    <source>
        <dbReference type="Google" id="ProtNLM"/>
    </source>
</evidence>
<evidence type="ECO:0000259" key="10">
    <source>
        <dbReference type="Pfam" id="PF04963"/>
    </source>
</evidence>
<dbReference type="InterPro" id="IPR007046">
    <property type="entry name" value="RNA_pol_sigma_54_core-bd"/>
</dbReference>
<keyword evidence="3" id="KW-0808">Transferase</keyword>
<keyword evidence="12" id="KW-1185">Reference proteome</keyword>
<keyword evidence="4" id="KW-0548">Nucleotidyltransferase</keyword>
<keyword evidence="2" id="KW-0240">DNA-directed RNA polymerase</keyword>
<dbReference type="RefSeq" id="WP_203786901.1">
    <property type="nucleotide sequence ID" value="NZ_BOMV01000077.1"/>
</dbReference>
<sequence>MSVTFEFAMTPRFGLEVSPALIAFGELLMLPCAALRDLVEDELSANAELERLEPGECPICRGSWTARCPLCGVPVRNRTADGPAPSADVPDTGADTDVQALRRLVRAEVPAADGALADYLIDSLDHHGLFDQDPAELAAALGVPADRVTGVVAAIRRCGPPGVGATGVAECLLLQLDALGLADDALARRVIADHLGALGRGHFAAIAETLGTTREAVRAVLKLIRRRLRPYPAFDGAGGSRPAYVVPDVVIRPDGDGFRVELVEAAVNRLRVRPGGPGSGAARLFLAQLRDRWTTLRRITELVADRQHAFLARGAAHLVPLTRAEVAADLDLHESTVSRAVADKYVLMPDGTTAALAAFFSGCGGADEALRRILGAARGPLSDQQLADRLRDAGYPMARRTVAKHRARLGFTSVALR</sequence>
<organism evidence="11 12">
    <name type="scientific">Paractinoplanes rishiriensis</name>
    <dbReference type="NCBI Taxonomy" id="1050105"/>
    <lineage>
        <taxon>Bacteria</taxon>
        <taxon>Bacillati</taxon>
        <taxon>Actinomycetota</taxon>
        <taxon>Actinomycetes</taxon>
        <taxon>Micromonosporales</taxon>
        <taxon>Micromonosporaceae</taxon>
        <taxon>Paractinoplanes</taxon>
    </lineage>
</organism>
<feature type="domain" description="RNA polymerase sigma factor 54 DNA-binding" evidence="9">
    <location>
        <begin position="282"/>
        <end position="415"/>
    </location>
</feature>
<dbReference type="GO" id="GO:0016987">
    <property type="term" value="F:sigma factor activity"/>
    <property type="evidence" value="ECO:0007669"/>
    <property type="project" value="UniProtKB-KW"/>
</dbReference>
<dbReference type="GO" id="GO:0006352">
    <property type="term" value="P:DNA-templated transcription initiation"/>
    <property type="evidence" value="ECO:0007669"/>
    <property type="project" value="InterPro"/>
</dbReference>
<evidence type="ECO:0000256" key="5">
    <source>
        <dbReference type="ARBA" id="ARBA00023015"/>
    </source>
</evidence>
<dbReference type="GO" id="GO:0016779">
    <property type="term" value="F:nucleotidyltransferase activity"/>
    <property type="evidence" value="ECO:0007669"/>
    <property type="project" value="UniProtKB-KW"/>
</dbReference>
<evidence type="ECO:0000259" key="9">
    <source>
        <dbReference type="Pfam" id="PF04552"/>
    </source>
</evidence>
<evidence type="ECO:0000256" key="2">
    <source>
        <dbReference type="ARBA" id="ARBA00022478"/>
    </source>
</evidence>
<evidence type="ECO:0000256" key="4">
    <source>
        <dbReference type="ARBA" id="ARBA00022695"/>
    </source>
</evidence>
<dbReference type="Gene3D" id="1.10.10.60">
    <property type="entry name" value="Homeodomain-like"/>
    <property type="match status" value="1"/>
</dbReference>
<dbReference type="GO" id="GO:0003677">
    <property type="term" value="F:DNA binding"/>
    <property type="evidence" value="ECO:0007669"/>
    <property type="project" value="UniProtKB-KW"/>
</dbReference>
<dbReference type="PANTHER" id="PTHR32248">
    <property type="entry name" value="RNA POLYMERASE SIGMA-54 FACTOR"/>
    <property type="match status" value="1"/>
</dbReference>
<dbReference type="AlphaFoldDB" id="A0A919N0N3"/>
<keyword evidence="7" id="KW-0238">DNA-binding</keyword>
<keyword evidence="6" id="KW-0731">Sigma factor</keyword>
<comment type="caution">
    <text evidence="11">The sequence shown here is derived from an EMBL/GenBank/DDBJ whole genome shotgun (WGS) entry which is preliminary data.</text>
</comment>
<dbReference type="InterPro" id="IPR038709">
    <property type="entry name" value="RpoN_core-bd_sf"/>
</dbReference>
<evidence type="ECO:0000313" key="12">
    <source>
        <dbReference type="Proteomes" id="UP000636960"/>
    </source>
</evidence>
<dbReference type="GO" id="GO:0000428">
    <property type="term" value="C:DNA-directed RNA polymerase complex"/>
    <property type="evidence" value="ECO:0007669"/>
    <property type="project" value="UniProtKB-KW"/>
</dbReference>
<proteinExistence type="inferred from homology"/>
<dbReference type="GO" id="GO:0001216">
    <property type="term" value="F:DNA-binding transcription activator activity"/>
    <property type="evidence" value="ECO:0007669"/>
    <property type="project" value="InterPro"/>
</dbReference>
<dbReference type="EMBL" id="BOMV01000077">
    <property type="protein sequence ID" value="GIE99845.1"/>
    <property type="molecule type" value="Genomic_DNA"/>
</dbReference>
<keyword evidence="5" id="KW-0805">Transcription regulation</keyword>
<dbReference type="PROSITE" id="PS50044">
    <property type="entry name" value="SIGMA54_3"/>
    <property type="match status" value="1"/>
</dbReference>
<name>A0A919N0N3_9ACTN</name>
<dbReference type="Gene3D" id="1.10.10.1330">
    <property type="entry name" value="RNA polymerase sigma-54 factor, core-binding domain"/>
    <property type="match status" value="1"/>
</dbReference>
<evidence type="ECO:0000256" key="7">
    <source>
        <dbReference type="ARBA" id="ARBA00023125"/>
    </source>
</evidence>